<organism evidence="3 4">
    <name type="scientific">Gordonia sesuvii</name>
    <dbReference type="NCBI Taxonomy" id="3116777"/>
    <lineage>
        <taxon>Bacteria</taxon>
        <taxon>Bacillati</taxon>
        <taxon>Actinomycetota</taxon>
        <taxon>Actinomycetes</taxon>
        <taxon>Mycobacteriales</taxon>
        <taxon>Gordoniaceae</taxon>
        <taxon>Gordonia</taxon>
    </lineage>
</organism>
<dbReference type="Pfam" id="PF01243">
    <property type="entry name" value="PNPOx_N"/>
    <property type="match status" value="1"/>
</dbReference>
<dbReference type="PANTHER" id="PTHR35176:SF4">
    <property type="entry name" value="PYRIDOXAMINE 5'-PHOSPHATE OXIDASE-RELATED FMN-BINDING"/>
    <property type="match status" value="1"/>
</dbReference>
<dbReference type="SUPFAM" id="SSF50475">
    <property type="entry name" value="FMN-binding split barrel"/>
    <property type="match status" value="1"/>
</dbReference>
<accession>A0ABU7MIL2</accession>
<protein>
    <submittedName>
        <fullName evidence="3">TIGR03667 family PPOX class F420-dependent oxidoreductase</fullName>
        <ecNumber evidence="3">1.-.-.-</ecNumber>
    </submittedName>
</protein>
<feature type="domain" description="Pyridoxamine 5'-phosphate oxidase N-terminal" evidence="2">
    <location>
        <begin position="24"/>
        <end position="153"/>
    </location>
</feature>
<keyword evidence="1 3" id="KW-0560">Oxidoreductase</keyword>
<dbReference type="RefSeq" id="WP_330435439.1">
    <property type="nucleotide sequence ID" value="NZ_JAZDUF010000007.1"/>
</dbReference>
<dbReference type="InterPro" id="IPR052019">
    <property type="entry name" value="F420H2_bilvrd_red/Heme_oxyg"/>
</dbReference>
<evidence type="ECO:0000259" key="2">
    <source>
        <dbReference type="Pfam" id="PF01243"/>
    </source>
</evidence>
<dbReference type="InterPro" id="IPR011576">
    <property type="entry name" value="Pyridox_Oxase_N"/>
</dbReference>
<name>A0ABU7MIL2_9ACTN</name>
<reference evidence="3 4" key="1">
    <citation type="submission" date="2024-01" db="EMBL/GenBank/DDBJ databases">
        <title>Draft genome sequence of Gordonia sp. LSe1-13.</title>
        <authorList>
            <person name="Suphannarot A."/>
            <person name="Mingma R."/>
        </authorList>
    </citation>
    <scope>NUCLEOTIDE SEQUENCE [LARGE SCALE GENOMIC DNA]</scope>
    <source>
        <strain evidence="3 4">LSe1-13</strain>
    </source>
</reference>
<gene>
    <name evidence="3" type="ORF">VZC37_21160</name>
</gene>
<dbReference type="EMBL" id="JAZDUF010000007">
    <property type="protein sequence ID" value="MEE3852862.1"/>
    <property type="molecule type" value="Genomic_DNA"/>
</dbReference>
<dbReference type="InterPro" id="IPR019966">
    <property type="entry name" value="F420-dep_enz_PPOX_Rv3369"/>
</dbReference>
<evidence type="ECO:0000313" key="4">
    <source>
        <dbReference type="Proteomes" id="UP001347146"/>
    </source>
</evidence>
<evidence type="ECO:0000256" key="1">
    <source>
        <dbReference type="ARBA" id="ARBA00023002"/>
    </source>
</evidence>
<dbReference type="Gene3D" id="2.30.110.10">
    <property type="entry name" value="Electron Transport, Fmn-binding Protein, Chain A"/>
    <property type="match status" value="1"/>
</dbReference>
<dbReference type="NCBIfam" id="TIGR03667">
    <property type="entry name" value="Rv3369"/>
    <property type="match status" value="1"/>
</dbReference>
<sequence length="153" mass="16986">MSRRIRNAASRGCVLQDMAALDLPPRVSDRLAAEDIIWLSTVNARHGPVPTPVWFLWFDDSFLLFSQPGTAKLRHIDAEPAVALNLNADDHGGDVAVFTGQARVDDAGPTDEEWAAFTTKYAQGFVSIDMTPEDFARSYSVLVRVTPERLRAW</sequence>
<dbReference type="EC" id="1.-.-.-" evidence="3"/>
<dbReference type="InterPro" id="IPR012349">
    <property type="entry name" value="Split_barrel_FMN-bd"/>
</dbReference>
<dbReference type="Proteomes" id="UP001347146">
    <property type="component" value="Unassembled WGS sequence"/>
</dbReference>
<keyword evidence="4" id="KW-1185">Reference proteome</keyword>
<proteinExistence type="predicted"/>
<comment type="caution">
    <text evidence="3">The sequence shown here is derived from an EMBL/GenBank/DDBJ whole genome shotgun (WGS) entry which is preliminary data.</text>
</comment>
<evidence type="ECO:0000313" key="3">
    <source>
        <dbReference type="EMBL" id="MEE3852862.1"/>
    </source>
</evidence>
<dbReference type="GO" id="GO:0016491">
    <property type="term" value="F:oxidoreductase activity"/>
    <property type="evidence" value="ECO:0007669"/>
    <property type="project" value="UniProtKB-KW"/>
</dbReference>
<dbReference type="PANTHER" id="PTHR35176">
    <property type="entry name" value="HEME OXYGENASE HI_0854-RELATED"/>
    <property type="match status" value="1"/>
</dbReference>